<dbReference type="Proteomes" id="UP000050640">
    <property type="component" value="Unplaced"/>
</dbReference>
<feature type="transmembrane region" description="Helical" evidence="9">
    <location>
        <begin position="15"/>
        <end position="35"/>
    </location>
</feature>
<dbReference type="WBParaSite" id="EEL_0001039201-mRNA-1">
    <property type="protein sequence ID" value="EEL_0001039201-mRNA-1"/>
    <property type="gene ID" value="EEL_0001039201"/>
</dbReference>
<dbReference type="PANTHER" id="PTHR11003">
    <property type="entry name" value="POTASSIUM CHANNEL, SUBFAMILY K"/>
    <property type="match status" value="1"/>
</dbReference>
<dbReference type="AlphaFoldDB" id="A0A0R3S6H0"/>
<evidence type="ECO:0000256" key="1">
    <source>
        <dbReference type="ARBA" id="ARBA00004141"/>
    </source>
</evidence>
<evidence type="ECO:0000256" key="8">
    <source>
        <dbReference type="SAM" id="MobiDB-lite"/>
    </source>
</evidence>
<dbReference type="InterPro" id="IPR003280">
    <property type="entry name" value="2pore_dom_K_chnl"/>
</dbReference>
<evidence type="ECO:0000256" key="6">
    <source>
        <dbReference type="ARBA" id="ARBA00023136"/>
    </source>
</evidence>
<dbReference type="GO" id="GO:0015271">
    <property type="term" value="F:outward rectifier potassium channel activity"/>
    <property type="evidence" value="ECO:0007669"/>
    <property type="project" value="TreeGrafter"/>
</dbReference>
<dbReference type="GO" id="GO:0030322">
    <property type="term" value="P:stabilization of membrane potential"/>
    <property type="evidence" value="ECO:0007669"/>
    <property type="project" value="TreeGrafter"/>
</dbReference>
<feature type="domain" description="Potassium channel" evidence="10">
    <location>
        <begin position="4"/>
        <end position="43"/>
    </location>
</feature>
<dbReference type="GO" id="GO:0022841">
    <property type="term" value="F:potassium ion leak channel activity"/>
    <property type="evidence" value="ECO:0007669"/>
    <property type="project" value="TreeGrafter"/>
</dbReference>
<dbReference type="GO" id="GO:0005886">
    <property type="term" value="C:plasma membrane"/>
    <property type="evidence" value="ECO:0007669"/>
    <property type="project" value="TreeGrafter"/>
</dbReference>
<name>A0A0R3S6H0_9BILA</name>
<dbReference type="PANTHER" id="PTHR11003:SF312">
    <property type="entry name" value="POTASSIUM CHANNEL DOMAIN-CONTAINING PROTEIN"/>
    <property type="match status" value="1"/>
</dbReference>
<evidence type="ECO:0000256" key="7">
    <source>
        <dbReference type="ARBA" id="ARBA00023303"/>
    </source>
</evidence>
<evidence type="ECO:0000256" key="3">
    <source>
        <dbReference type="ARBA" id="ARBA00022692"/>
    </source>
</evidence>
<keyword evidence="11" id="KW-1185">Reference proteome</keyword>
<dbReference type="Pfam" id="PF07885">
    <property type="entry name" value="Ion_trans_2"/>
    <property type="match status" value="2"/>
</dbReference>
<protein>
    <submittedName>
        <fullName evidence="12">Ion_trans_2 domain-containing protein</fullName>
    </submittedName>
</protein>
<dbReference type="Gene3D" id="1.10.287.70">
    <property type="match status" value="1"/>
</dbReference>
<feature type="transmembrane region" description="Helical" evidence="9">
    <location>
        <begin position="223"/>
        <end position="245"/>
    </location>
</feature>
<dbReference type="SUPFAM" id="SSF81324">
    <property type="entry name" value="Voltage-gated potassium channels"/>
    <property type="match status" value="2"/>
</dbReference>
<keyword evidence="4 9" id="KW-1133">Transmembrane helix</keyword>
<organism evidence="11 12">
    <name type="scientific">Elaeophora elaphi</name>
    <dbReference type="NCBI Taxonomy" id="1147741"/>
    <lineage>
        <taxon>Eukaryota</taxon>
        <taxon>Metazoa</taxon>
        <taxon>Ecdysozoa</taxon>
        <taxon>Nematoda</taxon>
        <taxon>Chromadorea</taxon>
        <taxon>Rhabditida</taxon>
        <taxon>Spirurina</taxon>
        <taxon>Spiruromorpha</taxon>
        <taxon>Filarioidea</taxon>
        <taxon>Onchocercidae</taxon>
        <taxon>Elaeophora</taxon>
    </lineage>
</organism>
<comment type="subcellular location">
    <subcellularLocation>
        <location evidence="1">Membrane</location>
        <topology evidence="1">Multi-pass membrane protein</topology>
    </subcellularLocation>
</comment>
<keyword evidence="3 9" id="KW-0812">Transmembrane</keyword>
<keyword evidence="6 9" id="KW-0472">Membrane</keyword>
<feature type="transmembrane region" description="Helical" evidence="9">
    <location>
        <begin position="162"/>
        <end position="182"/>
    </location>
</feature>
<evidence type="ECO:0000313" key="12">
    <source>
        <dbReference type="WBParaSite" id="EEL_0001039201-mRNA-1"/>
    </source>
</evidence>
<keyword evidence="5" id="KW-0406">Ion transport</keyword>
<dbReference type="InterPro" id="IPR013099">
    <property type="entry name" value="K_chnl_dom"/>
</dbReference>
<evidence type="ECO:0000256" key="2">
    <source>
        <dbReference type="ARBA" id="ARBA00022448"/>
    </source>
</evidence>
<evidence type="ECO:0000259" key="10">
    <source>
        <dbReference type="Pfam" id="PF07885"/>
    </source>
</evidence>
<evidence type="ECO:0000256" key="9">
    <source>
        <dbReference type="SAM" id="Phobius"/>
    </source>
</evidence>
<accession>A0A0R3S6H0</accession>
<keyword evidence="7" id="KW-0407">Ion channel</keyword>
<feature type="region of interest" description="Disordered" evidence="8">
    <location>
        <begin position="495"/>
        <end position="535"/>
    </location>
</feature>
<proteinExistence type="predicted"/>
<evidence type="ECO:0000256" key="4">
    <source>
        <dbReference type="ARBA" id="ARBA00022989"/>
    </source>
</evidence>
<feature type="domain" description="Potassium channel" evidence="10">
    <location>
        <begin position="170"/>
        <end position="250"/>
    </location>
</feature>
<reference evidence="12" key="1">
    <citation type="submission" date="2017-02" db="UniProtKB">
        <authorList>
            <consortium name="WormBaseParasite"/>
        </authorList>
    </citation>
    <scope>IDENTIFICATION</scope>
</reference>
<feature type="compositionally biased region" description="Acidic residues" evidence="8">
    <location>
        <begin position="518"/>
        <end position="532"/>
    </location>
</feature>
<sequence>MHHIGYGDVACNTSIGRLTTVIYAIIGIPIMLITLRDLGNFLYKVMINVVRLVHFKSRFGRIFGHTINKTFKQSISHDLMQLECGIAIGADNSDIEHDSENNGSRPAELKFDLADEFNEGQFSLTIVFHASLQIFDWTKEDDARMMVVNDMISNKSERPSRIPVLLAIGITFSWIFLCAGLFKIWERDWTYAESCYFMFIRQIHLRSLSTIGLGDLSVRRRDLMTMCFVFVIFGLAMVSMCINVIQTALEDFYTKVFLKLFLEYQSKLNQGNDAVGASVSLMQMWGNNKKAKYLMSFLSKNRRASVLAKVQKDAKAHGIEIPPIFSDIDDESGIPKLFTQEMNEETLADTVEKAIQQHSEIGQFNVSVQTSTELSLPTTVFDDKGEQTSMAVLLDTAIITDSLINETVEKNVQCINPELVHSTIQTEIVELRDDECATIIPEHTVCDVQTDELRLIGQEIQTDLYDVLEAITQTEADELIQQPFVEMVESEVQTEPNERLLRKTNRRPSAVQSLSGGSEDEEMTDEDEESDNLDWNPIDGMHAEKQHRVRDLMHFFETQKKMGPIIRKSQFRISSSSSPSRNFKM</sequence>
<keyword evidence="2" id="KW-0813">Transport</keyword>
<evidence type="ECO:0000256" key="5">
    <source>
        <dbReference type="ARBA" id="ARBA00023065"/>
    </source>
</evidence>
<evidence type="ECO:0000313" key="11">
    <source>
        <dbReference type="Proteomes" id="UP000050640"/>
    </source>
</evidence>